<dbReference type="Gramene" id="TuG1812G0400000611.01.T01">
    <property type="protein sequence ID" value="TuG1812G0400000611.01.T01"/>
    <property type="gene ID" value="TuG1812G0400000611.01"/>
</dbReference>
<organism evidence="1 2">
    <name type="scientific">Triticum urartu</name>
    <name type="common">Red wild einkorn</name>
    <name type="synonym">Crithodium urartu</name>
    <dbReference type="NCBI Taxonomy" id="4572"/>
    <lineage>
        <taxon>Eukaryota</taxon>
        <taxon>Viridiplantae</taxon>
        <taxon>Streptophyta</taxon>
        <taxon>Embryophyta</taxon>
        <taxon>Tracheophyta</taxon>
        <taxon>Spermatophyta</taxon>
        <taxon>Magnoliopsida</taxon>
        <taxon>Liliopsida</taxon>
        <taxon>Poales</taxon>
        <taxon>Poaceae</taxon>
        <taxon>BOP clade</taxon>
        <taxon>Pooideae</taxon>
        <taxon>Triticodae</taxon>
        <taxon>Triticeae</taxon>
        <taxon>Triticinae</taxon>
        <taxon>Triticum</taxon>
    </lineage>
</organism>
<dbReference type="EnsemblPlants" id="TuG1812G0400000611.01.T01">
    <property type="protein sequence ID" value="TuG1812G0400000611.01.T01"/>
    <property type="gene ID" value="TuG1812G0400000611.01"/>
</dbReference>
<proteinExistence type="predicted"/>
<reference evidence="1" key="2">
    <citation type="submission" date="2018-03" db="EMBL/GenBank/DDBJ databases">
        <title>The Triticum urartu genome reveals the dynamic nature of wheat genome evolution.</title>
        <authorList>
            <person name="Ling H."/>
            <person name="Ma B."/>
            <person name="Shi X."/>
            <person name="Liu H."/>
            <person name="Dong L."/>
            <person name="Sun H."/>
            <person name="Cao Y."/>
            <person name="Gao Q."/>
            <person name="Zheng S."/>
            <person name="Li Y."/>
            <person name="Yu Y."/>
            <person name="Du H."/>
            <person name="Qi M."/>
            <person name="Li Y."/>
            <person name="Yu H."/>
            <person name="Cui Y."/>
            <person name="Wang N."/>
            <person name="Chen C."/>
            <person name="Wu H."/>
            <person name="Zhao Y."/>
            <person name="Zhang J."/>
            <person name="Li Y."/>
            <person name="Zhou W."/>
            <person name="Zhang B."/>
            <person name="Hu W."/>
            <person name="Eijk M."/>
            <person name="Tang J."/>
            <person name="Witsenboer H."/>
            <person name="Zhao S."/>
            <person name="Li Z."/>
            <person name="Zhang A."/>
            <person name="Wang D."/>
            <person name="Liang C."/>
        </authorList>
    </citation>
    <scope>NUCLEOTIDE SEQUENCE [LARGE SCALE GENOMIC DNA]</scope>
    <source>
        <strain evidence="1">cv. G1812</strain>
    </source>
</reference>
<protein>
    <submittedName>
        <fullName evidence="1">Uncharacterized protein</fullName>
    </submittedName>
</protein>
<accession>A0A8R7U563</accession>
<dbReference type="Proteomes" id="UP000015106">
    <property type="component" value="Chromosome 4"/>
</dbReference>
<evidence type="ECO:0000313" key="2">
    <source>
        <dbReference type="Proteomes" id="UP000015106"/>
    </source>
</evidence>
<evidence type="ECO:0000313" key="1">
    <source>
        <dbReference type="EnsemblPlants" id="TuG1812G0400000611.01.T01"/>
    </source>
</evidence>
<keyword evidence="2" id="KW-1185">Reference proteome</keyword>
<sequence>TTCSVGGNGDSFWPDRGAEASRNSAHLVVTELAAEAWSILRSLLWQLGSCMLLPHTCQ</sequence>
<reference evidence="2" key="1">
    <citation type="journal article" date="2013" name="Nature">
        <title>Draft genome of the wheat A-genome progenitor Triticum urartu.</title>
        <authorList>
            <person name="Ling H.Q."/>
            <person name="Zhao S."/>
            <person name="Liu D."/>
            <person name="Wang J."/>
            <person name="Sun H."/>
            <person name="Zhang C."/>
            <person name="Fan H."/>
            <person name="Li D."/>
            <person name="Dong L."/>
            <person name="Tao Y."/>
            <person name="Gao C."/>
            <person name="Wu H."/>
            <person name="Li Y."/>
            <person name="Cui Y."/>
            <person name="Guo X."/>
            <person name="Zheng S."/>
            <person name="Wang B."/>
            <person name="Yu K."/>
            <person name="Liang Q."/>
            <person name="Yang W."/>
            <person name="Lou X."/>
            <person name="Chen J."/>
            <person name="Feng M."/>
            <person name="Jian J."/>
            <person name="Zhang X."/>
            <person name="Luo G."/>
            <person name="Jiang Y."/>
            <person name="Liu J."/>
            <person name="Wang Z."/>
            <person name="Sha Y."/>
            <person name="Zhang B."/>
            <person name="Wu H."/>
            <person name="Tang D."/>
            <person name="Shen Q."/>
            <person name="Xue P."/>
            <person name="Zou S."/>
            <person name="Wang X."/>
            <person name="Liu X."/>
            <person name="Wang F."/>
            <person name="Yang Y."/>
            <person name="An X."/>
            <person name="Dong Z."/>
            <person name="Zhang K."/>
            <person name="Zhang X."/>
            <person name="Luo M.C."/>
            <person name="Dvorak J."/>
            <person name="Tong Y."/>
            <person name="Wang J."/>
            <person name="Yang H."/>
            <person name="Li Z."/>
            <person name="Wang D."/>
            <person name="Zhang A."/>
            <person name="Wang J."/>
        </authorList>
    </citation>
    <scope>NUCLEOTIDE SEQUENCE</scope>
    <source>
        <strain evidence="2">cv. G1812</strain>
    </source>
</reference>
<name>A0A8R7U563_TRIUA</name>
<dbReference type="AlphaFoldDB" id="A0A8R7U563"/>
<reference evidence="1" key="3">
    <citation type="submission" date="2022-06" db="UniProtKB">
        <authorList>
            <consortium name="EnsemblPlants"/>
        </authorList>
    </citation>
    <scope>IDENTIFICATION</scope>
</reference>